<evidence type="ECO:0000313" key="10">
    <source>
        <dbReference type="Proteomes" id="UP000050795"/>
    </source>
</evidence>
<reference evidence="10" key="1">
    <citation type="submission" date="2022-06" db="EMBL/GenBank/DDBJ databases">
        <authorList>
            <person name="Berger JAMES D."/>
            <person name="Berger JAMES D."/>
        </authorList>
    </citation>
    <scope>NUCLEOTIDE SEQUENCE [LARGE SCALE GENOMIC DNA]</scope>
</reference>
<feature type="signal peptide" evidence="9">
    <location>
        <begin position="1"/>
        <end position="19"/>
    </location>
</feature>
<feature type="region of interest" description="Disordered" evidence="7">
    <location>
        <begin position="319"/>
        <end position="344"/>
    </location>
</feature>
<organism evidence="10 11">
    <name type="scientific">Trichobilharzia regenti</name>
    <name type="common">Nasal bird schistosome</name>
    <dbReference type="NCBI Taxonomy" id="157069"/>
    <lineage>
        <taxon>Eukaryota</taxon>
        <taxon>Metazoa</taxon>
        <taxon>Spiralia</taxon>
        <taxon>Lophotrochozoa</taxon>
        <taxon>Platyhelminthes</taxon>
        <taxon>Trematoda</taxon>
        <taxon>Digenea</taxon>
        <taxon>Strigeidida</taxon>
        <taxon>Schistosomatoidea</taxon>
        <taxon>Schistosomatidae</taxon>
        <taxon>Trichobilharzia</taxon>
    </lineage>
</organism>
<keyword evidence="4 8" id="KW-0812">Transmembrane</keyword>
<evidence type="ECO:0008006" key="12">
    <source>
        <dbReference type="Google" id="ProtNLM"/>
    </source>
</evidence>
<proteinExistence type="inferred from homology"/>
<feature type="transmembrane region" description="Helical" evidence="8">
    <location>
        <begin position="1145"/>
        <end position="1164"/>
    </location>
</feature>
<feature type="region of interest" description="Disordered" evidence="7">
    <location>
        <begin position="228"/>
        <end position="268"/>
    </location>
</feature>
<evidence type="ECO:0000256" key="5">
    <source>
        <dbReference type="ARBA" id="ARBA00022989"/>
    </source>
</evidence>
<comment type="subcellular location">
    <subcellularLocation>
        <location evidence="1">Cell membrane</location>
        <topology evidence="1">Multi-pass membrane protein</topology>
    </subcellularLocation>
</comment>
<dbReference type="Proteomes" id="UP000050795">
    <property type="component" value="Unassembled WGS sequence"/>
</dbReference>
<evidence type="ECO:0000256" key="8">
    <source>
        <dbReference type="SAM" id="Phobius"/>
    </source>
</evidence>
<feature type="transmembrane region" description="Helical" evidence="8">
    <location>
        <begin position="925"/>
        <end position="945"/>
    </location>
</feature>
<dbReference type="InterPro" id="IPR021910">
    <property type="entry name" value="NGX6/PGAP6/MYMK"/>
</dbReference>
<name>A0AA85JHV6_TRIRE</name>
<keyword evidence="9" id="KW-0732">Signal</keyword>
<evidence type="ECO:0000256" key="6">
    <source>
        <dbReference type="ARBA" id="ARBA00023136"/>
    </source>
</evidence>
<evidence type="ECO:0000256" key="2">
    <source>
        <dbReference type="ARBA" id="ARBA00005542"/>
    </source>
</evidence>
<feature type="compositionally biased region" description="Polar residues" evidence="7">
    <location>
        <begin position="256"/>
        <end position="268"/>
    </location>
</feature>
<feature type="transmembrane region" description="Helical" evidence="8">
    <location>
        <begin position="1113"/>
        <end position="1133"/>
    </location>
</feature>
<dbReference type="PANTHER" id="PTHR14319:SF3">
    <property type="entry name" value="TRANSMEMBRANE PROTEIN-LIKE PROTEIN"/>
    <property type="match status" value="1"/>
</dbReference>
<evidence type="ECO:0000256" key="9">
    <source>
        <dbReference type="SAM" id="SignalP"/>
    </source>
</evidence>
<feature type="transmembrane region" description="Helical" evidence="8">
    <location>
        <begin position="1059"/>
        <end position="1075"/>
    </location>
</feature>
<comment type="similarity">
    <text evidence="2">Belongs to the TMEM8 family.</text>
</comment>
<dbReference type="WBParaSite" id="TREG1_21240.4">
    <property type="protein sequence ID" value="TREG1_21240.4"/>
    <property type="gene ID" value="TREG1_21240"/>
</dbReference>
<feature type="compositionally biased region" description="Polar residues" evidence="7">
    <location>
        <begin position="319"/>
        <end position="343"/>
    </location>
</feature>
<protein>
    <recommendedName>
        <fullName evidence="12">EGF-like domain-containing protein</fullName>
    </recommendedName>
</protein>
<dbReference type="GO" id="GO:0005886">
    <property type="term" value="C:plasma membrane"/>
    <property type="evidence" value="ECO:0007669"/>
    <property type="project" value="UniProtKB-SubCell"/>
</dbReference>
<keyword evidence="6 8" id="KW-0472">Membrane</keyword>
<evidence type="ECO:0000256" key="1">
    <source>
        <dbReference type="ARBA" id="ARBA00004651"/>
    </source>
</evidence>
<dbReference type="Pfam" id="PF12036">
    <property type="entry name" value="DUF3522"/>
    <property type="match status" value="2"/>
</dbReference>
<reference evidence="11" key="2">
    <citation type="submission" date="2023-11" db="UniProtKB">
        <authorList>
            <consortium name="WormBaseParasite"/>
        </authorList>
    </citation>
    <scope>IDENTIFICATION</scope>
</reference>
<accession>A0AA85JHV6</accession>
<evidence type="ECO:0000313" key="11">
    <source>
        <dbReference type="WBParaSite" id="TREG1_21240.4"/>
    </source>
</evidence>
<keyword evidence="3" id="KW-1003">Cell membrane</keyword>
<keyword evidence="5 8" id="KW-1133">Transmembrane helix</keyword>
<sequence length="1327" mass="149309">MVLLYISFLIKLSIPSSLTVTHTEKLPHFALRGFMSTNDILYFHFSVPHHTFSSKLSVSANFHDCLPEDIIFTLRAGSLPVVRPFNVSLPNGVVSPGNTYAISVPAMKPSNQTFAADDCGTYSFFYVKSTNLRNAANAEIDIKSPKYGLWYVGVYMTISLQKECIAWLLPSVRHDISSIDGFISYSENIQSKLNYSTPFEKPVGESSTNFPSQSTLDSRVSKKLFHRKKRRKPLYRSAIHSTADQPKHGGSIVLPSPSNEPMNSGSQDSGNLFIISPFDLELSPMENRLYTLPVMDEMTSIDFVLEECRIVTPIAPSLGNISESKRSNPNLKEASESPSNNDLLSEMISDPSLCPVIVDASAGAVPLSLSNLDQPKVFGILTENKSDSREDTSLNAGGQPSNIFNRMYQSGIQRTFRLLGLRGSQVEHYVYILNRATHVAVYVRLAVVPKFGFSVMRNSRNFRTEDYIPLTIQSKLKKDSLQLLLLLSTSDNKSSKEKLNSGRLMNESNTNLNYRQFMISLLPWINSNWPELTPEYGEKKWIRIQSSNNIVNNYNNNNNNSSEIIHSNFDTFNSEHPGYQNLPLCFIWPQPSRVQLPMKFTYHFTYQPDFGRYASLLHLKPWHVVAIPITLNAVTDVSSVLEIAVQLNALNVSWQYNETYREPLPRQIILHGCFAQHLTNTPKGFTDPRQCPLWIRLATDHGLAVSVAHATSSAVFQAFASSQSPRRSERPPNFDTSFREDVDRSFFYFPYPSPGLWYLSIYPECYTAYEAFCGFDQSAVIDVSLIIRSTPCINNRCRQIGEGASLAPSRLLYPNNFKENISTARDINQRWRPPWWSNSDYNNDNIDAIPDKDKLTASNYDSPFKPIPIRKRLHKIPGEGICINLFQRSIHVSTCACPIGYAGLGCMPLPIKYFHTFGLNPQRQILSYDAILLSLSNFGFIPAILLSVIHRLWIPALVYGYTFLFSTLYHICDTDSNLIPGYTVMHTPGFDGTILHQSTDIGLKMNIPIKKAFAYSQFASPICVLPVDTLSFCDFFGGIFSIWISILTAAALPMKYAHCAFILGALSLTVAVQVVRYSVGIFLVPLLLGSVILFSSWINICYKLKALFPPIQWWIVGFIPGVLFACIGASMFFNGQSPKEYTKSHSTWHILIGLSLACFLPWSFRWRIALSPIIAVHIPLSCGTLSAKYEYDLSNTSNSNSLVPVDEAVPEEAGIITSSGLQQDNSNTTNSNNNNANFPGEYIVLPKIAYKSSIILSRIFDLSSVISQCALRTYQKFTSRLDELLQLNFILDPVCSRWPKLKWILPYGRYCMMHISIVFSPLYTIFF</sequence>
<feature type="transmembrane region" description="Helical" evidence="8">
    <location>
        <begin position="1081"/>
        <end position="1101"/>
    </location>
</feature>
<evidence type="ECO:0000256" key="7">
    <source>
        <dbReference type="SAM" id="MobiDB-lite"/>
    </source>
</evidence>
<feature type="transmembrane region" description="Helical" evidence="8">
    <location>
        <begin position="952"/>
        <end position="971"/>
    </location>
</feature>
<dbReference type="PANTHER" id="PTHR14319">
    <property type="entry name" value="FIVE-SPAN TRANSMEMBRANE PROTEIN M83"/>
    <property type="match status" value="1"/>
</dbReference>
<feature type="chain" id="PRO_5041733410" description="EGF-like domain-containing protein" evidence="9">
    <location>
        <begin position="20"/>
        <end position="1327"/>
    </location>
</feature>
<evidence type="ECO:0000256" key="3">
    <source>
        <dbReference type="ARBA" id="ARBA00022475"/>
    </source>
</evidence>
<keyword evidence="10" id="KW-1185">Reference proteome</keyword>
<evidence type="ECO:0000256" key="4">
    <source>
        <dbReference type="ARBA" id="ARBA00022692"/>
    </source>
</evidence>